<protein>
    <submittedName>
        <fullName evidence="2">Uncharacterized protein</fullName>
    </submittedName>
</protein>
<feature type="region of interest" description="Disordered" evidence="1">
    <location>
        <begin position="1"/>
        <end position="33"/>
    </location>
</feature>
<sequence>MENTWNSVESSQEGPASQNFSKGTVTTPPGSHK</sequence>
<organism evidence="2">
    <name type="scientific">Anguilla anguilla</name>
    <name type="common">European freshwater eel</name>
    <name type="synonym">Muraena anguilla</name>
    <dbReference type="NCBI Taxonomy" id="7936"/>
    <lineage>
        <taxon>Eukaryota</taxon>
        <taxon>Metazoa</taxon>
        <taxon>Chordata</taxon>
        <taxon>Craniata</taxon>
        <taxon>Vertebrata</taxon>
        <taxon>Euteleostomi</taxon>
        <taxon>Actinopterygii</taxon>
        <taxon>Neopterygii</taxon>
        <taxon>Teleostei</taxon>
        <taxon>Anguilliformes</taxon>
        <taxon>Anguillidae</taxon>
        <taxon>Anguilla</taxon>
    </lineage>
</organism>
<dbReference type="EMBL" id="GBXM01035645">
    <property type="protein sequence ID" value="JAH72932.1"/>
    <property type="molecule type" value="Transcribed_RNA"/>
</dbReference>
<dbReference type="AlphaFoldDB" id="A0A0E9V4G9"/>
<evidence type="ECO:0000313" key="2">
    <source>
        <dbReference type="EMBL" id="JAH72932.1"/>
    </source>
</evidence>
<reference evidence="2" key="2">
    <citation type="journal article" date="2015" name="Fish Shellfish Immunol.">
        <title>Early steps in the European eel (Anguilla anguilla)-Vibrio vulnificus interaction in the gills: Role of the RtxA13 toxin.</title>
        <authorList>
            <person name="Callol A."/>
            <person name="Pajuelo D."/>
            <person name="Ebbesson L."/>
            <person name="Teles M."/>
            <person name="MacKenzie S."/>
            <person name="Amaro C."/>
        </authorList>
    </citation>
    <scope>NUCLEOTIDE SEQUENCE</scope>
</reference>
<evidence type="ECO:0000256" key="1">
    <source>
        <dbReference type="SAM" id="MobiDB-lite"/>
    </source>
</evidence>
<accession>A0A0E9V4G9</accession>
<reference evidence="2" key="1">
    <citation type="submission" date="2014-11" db="EMBL/GenBank/DDBJ databases">
        <authorList>
            <person name="Amaro Gonzalez C."/>
        </authorList>
    </citation>
    <scope>NUCLEOTIDE SEQUENCE</scope>
</reference>
<proteinExistence type="predicted"/>
<name>A0A0E9V4G9_ANGAN</name>